<evidence type="ECO:0000313" key="2">
    <source>
        <dbReference type="Proteomes" id="UP000297597"/>
    </source>
</evidence>
<sequence length="119" mass="12934">MFQQKQWLDHIVEYPGRVRVVPNSDGTYQLTKDEGELIQQGTPVTAGNMNRIEQGVADAHSGVSDLRLLTATLAVQVATLQGATLGGVGSNIFIEDLSDLSDCVVTHGVYDQVNRKVYC</sequence>
<name>A0A4Y7RCE1_9FIRM</name>
<evidence type="ECO:0000313" key="1">
    <source>
        <dbReference type="EMBL" id="TEB06383.1"/>
    </source>
</evidence>
<comment type="caution">
    <text evidence="1">The sequence shown here is derived from an EMBL/GenBank/DDBJ whole genome shotgun (WGS) entry which is preliminary data.</text>
</comment>
<dbReference type="Proteomes" id="UP000297597">
    <property type="component" value="Unassembled WGS sequence"/>
</dbReference>
<dbReference type="OrthoDB" id="1955581at2"/>
<reference evidence="1 2" key="1">
    <citation type="journal article" date="2018" name="Environ. Microbiol.">
        <title>Novel energy conservation strategies and behaviour of Pelotomaculum schinkii driving syntrophic propionate catabolism.</title>
        <authorList>
            <person name="Hidalgo-Ahumada C.A.P."/>
            <person name="Nobu M.K."/>
            <person name="Narihiro T."/>
            <person name="Tamaki H."/>
            <person name="Liu W.T."/>
            <person name="Kamagata Y."/>
            <person name="Stams A.J.M."/>
            <person name="Imachi H."/>
            <person name="Sousa D.Z."/>
        </authorList>
    </citation>
    <scope>NUCLEOTIDE SEQUENCE [LARGE SCALE GENOMIC DNA]</scope>
    <source>
        <strain evidence="1 2">MGP</strain>
    </source>
</reference>
<dbReference type="AlphaFoldDB" id="A0A4Y7RCE1"/>
<organism evidence="1 2">
    <name type="scientific">Pelotomaculum propionicicum</name>
    <dbReference type="NCBI Taxonomy" id="258475"/>
    <lineage>
        <taxon>Bacteria</taxon>
        <taxon>Bacillati</taxon>
        <taxon>Bacillota</taxon>
        <taxon>Clostridia</taxon>
        <taxon>Eubacteriales</taxon>
        <taxon>Desulfotomaculaceae</taxon>
        <taxon>Pelotomaculum</taxon>
    </lineage>
</organism>
<dbReference type="EMBL" id="QFFZ01000101">
    <property type="protein sequence ID" value="TEB06383.1"/>
    <property type="molecule type" value="Genomic_DNA"/>
</dbReference>
<keyword evidence="2" id="KW-1185">Reference proteome</keyword>
<dbReference type="RefSeq" id="WP_134216178.1">
    <property type="nucleotide sequence ID" value="NZ_QFFZ01000101.1"/>
</dbReference>
<proteinExistence type="predicted"/>
<protein>
    <submittedName>
        <fullName evidence="1">Uncharacterized protein</fullName>
    </submittedName>
</protein>
<accession>A0A4Y7RCE1</accession>
<gene>
    <name evidence="1" type="ORF">Pmgp_03759</name>
</gene>